<dbReference type="Gene3D" id="3.40.50.150">
    <property type="entry name" value="Vaccinia Virus protein VP39"/>
    <property type="match status" value="1"/>
</dbReference>
<dbReference type="Proteomes" id="UP000322000">
    <property type="component" value="Chromosome 11"/>
</dbReference>
<keyword evidence="4" id="KW-0963">Cytoplasm</keyword>
<accession>A0A7E5W150</accession>
<evidence type="ECO:0000256" key="6">
    <source>
        <dbReference type="ARBA" id="ARBA00022679"/>
    </source>
</evidence>
<dbReference type="PANTHER" id="PTHR14614:SF39">
    <property type="entry name" value="HISTIDINE PROTEIN METHYLTRANSFERASE 1 HOMOLOG"/>
    <property type="match status" value="1"/>
</dbReference>
<dbReference type="GO" id="GO:0018064">
    <property type="term" value="F:protein-L-histidine N-tele-methyltransferase activity"/>
    <property type="evidence" value="ECO:0007669"/>
    <property type="project" value="UniProtKB-EC"/>
</dbReference>
<evidence type="ECO:0000256" key="5">
    <source>
        <dbReference type="ARBA" id="ARBA00022603"/>
    </source>
</evidence>
<evidence type="ECO:0000256" key="3">
    <source>
        <dbReference type="ARBA" id="ARBA00012533"/>
    </source>
</evidence>
<evidence type="ECO:0000256" key="2">
    <source>
        <dbReference type="ARBA" id="ARBA00004496"/>
    </source>
</evidence>
<comment type="similarity">
    <text evidence="9">Belongs to the methyltransferase superfamily. METTL18 family.</text>
</comment>
<proteinExistence type="inferred from homology"/>
<dbReference type="CDD" id="cd02440">
    <property type="entry name" value="AdoMet_MTases"/>
    <property type="match status" value="1"/>
</dbReference>
<dbReference type="SUPFAM" id="SSF53335">
    <property type="entry name" value="S-adenosyl-L-methionine-dependent methyltransferases"/>
    <property type="match status" value="1"/>
</dbReference>
<sequence length="284" mass="32137">MSSFRFNFSGEADNDEKEIKDTIQWLDSEEVIPDKQIKNLDEIVTQAKMFACGDVEIGHVVVSSTISNIEGSGFKNAVELAEKEHSDLVAGKYEGGLKIWECTYDLVEYITENEDIKFDKIKVLDLGCGAGILGIHAFLNGAEVTFQDYNKEVLEHVTIPNVLLNIEEEESREQEIQRCKFYSGDWDSFNKILPSTDVYDIILTSETIYNQSNYDKLITLLKDRLSKDGTAFVAAKTYYFGVGGGVRQFQERIQKNGNLKSEVCWKSKGGIQREILKITINKPE</sequence>
<keyword evidence="7" id="KW-0949">S-adenosyl-L-methionine</keyword>
<dbReference type="Pfam" id="PF10294">
    <property type="entry name" value="Methyltransf_16"/>
    <property type="match status" value="1"/>
</dbReference>
<evidence type="ECO:0000313" key="11">
    <source>
        <dbReference type="RefSeq" id="XP_026734257.1"/>
    </source>
</evidence>
<dbReference type="GO" id="GO:0032259">
    <property type="term" value="P:methylation"/>
    <property type="evidence" value="ECO:0007669"/>
    <property type="project" value="UniProtKB-KW"/>
</dbReference>
<dbReference type="InterPro" id="IPR029063">
    <property type="entry name" value="SAM-dependent_MTases_sf"/>
</dbReference>
<keyword evidence="6" id="KW-0808">Transferase</keyword>
<organism evidence="10 11">
    <name type="scientific">Trichoplusia ni</name>
    <name type="common">Cabbage looper</name>
    <dbReference type="NCBI Taxonomy" id="7111"/>
    <lineage>
        <taxon>Eukaryota</taxon>
        <taxon>Metazoa</taxon>
        <taxon>Ecdysozoa</taxon>
        <taxon>Arthropoda</taxon>
        <taxon>Hexapoda</taxon>
        <taxon>Insecta</taxon>
        <taxon>Pterygota</taxon>
        <taxon>Neoptera</taxon>
        <taxon>Endopterygota</taxon>
        <taxon>Lepidoptera</taxon>
        <taxon>Glossata</taxon>
        <taxon>Ditrysia</taxon>
        <taxon>Noctuoidea</taxon>
        <taxon>Noctuidae</taxon>
        <taxon>Plusiinae</taxon>
        <taxon>Trichoplusia</taxon>
    </lineage>
</organism>
<evidence type="ECO:0000256" key="4">
    <source>
        <dbReference type="ARBA" id="ARBA00022490"/>
    </source>
</evidence>
<evidence type="ECO:0000256" key="8">
    <source>
        <dbReference type="ARBA" id="ARBA00023242"/>
    </source>
</evidence>
<dbReference type="KEGG" id="tnl:113498461"/>
<gene>
    <name evidence="11" type="primary">LOC113498461</name>
</gene>
<evidence type="ECO:0000313" key="10">
    <source>
        <dbReference type="Proteomes" id="UP000322000"/>
    </source>
</evidence>
<dbReference type="GeneID" id="113498461"/>
<name>A0A7E5W150_TRINI</name>
<reference evidence="11" key="1">
    <citation type="submission" date="2025-08" db="UniProtKB">
        <authorList>
            <consortium name="RefSeq"/>
        </authorList>
    </citation>
    <scope>IDENTIFICATION</scope>
</reference>
<dbReference type="GO" id="GO:0005737">
    <property type="term" value="C:cytoplasm"/>
    <property type="evidence" value="ECO:0007669"/>
    <property type="project" value="UniProtKB-SubCell"/>
</dbReference>
<comment type="subcellular location">
    <subcellularLocation>
        <location evidence="2">Cytoplasm</location>
    </subcellularLocation>
    <subcellularLocation>
        <location evidence="1">Nucleus</location>
    </subcellularLocation>
</comment>
<dbReference type="EC" id="2.1.1.85" evidence="3"/>
<evidence type="ECO:0000256" key="9">
    <source>
        <dbReference type="ARBA" id="ARBA00038126"/>
    </source>
</evidence>
<keyword evidence="8" id="KW-0539">Nucleus</keyword>
<keyword evidence="10" id="KW-1185">Reference proteome</keyword>
<keyword evidence="5 11" id="KW-0489">Methyltransferase</keyword>
<protein>
    <recommendedName>
        <fullName evidence="3">protein-histidine N-methyltransferase</fullName>
        <ecNumber evidence="3">2.1.1.85</ecNumber>
    </recommendedName>
</protein>
<dbReference type="InterPro" id="IPR019410">
    <property type="entry name" value="Methyltransf_16"/>
</dbReference>
<dbReference type="RefSeq" id="XP_026734257.1">
    <property type="nucleotide sequence ID" value="XM_026878456.1"/>
</dbReference>
<dbReference type="FunCoup" id="A0A7E5W150">
    <property type="interactions" value="2298"/>
</dbReference>
<dbReference type="InParanoid" id="A0A7E5W150"/>
<dbReference type="PANTHER" id="PTHR14614">
    <property type="entry name" value="HEPATOCELLULAR CARCINOMA-ASSOCIATED ANTIGEN"/>
    <property type="match status" value="1"/>
</dbReference>
<dbReference type="OrthoDB" id="1723750at2759"/>
<dbReference type="GO" id="GO:0005634">
    <property type="term" value="C:nucleus"/>
    <property type="evidence" value="ECO:0007669"/>
    <property type="project" value="UniProtKB-SubCell"/>
</dbReference>
<evidence type="ECO:0000256" key="1">
    <source>
        <dbReference type="ARBA" id="ARBA00004123"/>
    </source>
</evidence>
<dbReference type="AlphaFoldDB" id="A0A7E5W150"/>
<evidence type="ECO:0000256" key="7">
    <source>
        <dbReference type="ARBA" id="ARBA00022691"/>
    </source>
</evidence>